<dbReference type="Proteomes" id="UP000826234">
    <property type="component" value="Unassembled WGS sequence"/>
</dbReference>
<accession>A0ABQ7TDE4</accession>
<proteinExistence type="predicted"/>
<gene>
    <name evidence="1" type="ORF">JD844_008076</name>
</gene>
<dbReference type="EMBL" id="JAIPUX010000439">
    <property type="protein sequence ID" value="KAH0627764.1"/>
    <property type="molecule type" value="Genomic_DNA"/>
</dbReference>
<sequence length="238" mass="25702">MGDRDWLGAGVAPCHVKSEGARLPAASANRCSGKVLVNPNYESTFVFDNDFLALHSDAPKPGVTRHSPLPPTKAFCSSTKGIFKGFRCQEQKPIQVMGDERDWASSQWQPLKVSLGRYIGCGLLALFDSKEDHLLPFSAVDQTPIADPLPKPLAPTLMGMYLALDLGAKEVNGAWPGEGFPFHAANEALCHCPAHLELSQEGTAGQDCLARVQGQEYRSLISSIPTGERCATEVDHCL</sequence>
<organism evidence="1 2">
    <name type="scientific">Phrynosoma platyrhinos</name>
    <name type="common">Desert horned lizard</name>
    <dbReference type="NCBI Taxonomy" id="52577"/>
    <lineage>
        <taxon>Eukaryota</taxon>
        <taxon>Metazoa</taxon>
        <taxon>Chordata</taxon>
        <taxon>Craniata</taxon>
        <taxon>Vertebrata</taxon>
        <taxon>Euteleostomi</taxon>
        <taxon>Lepidosauria</taxon>
        <taxon>Squamata</taxon>
        <taxon>Bifurcata</taxon>
        <taxon>Unidentata</taxon>
        <taxon>Episquamata</taxon>
        <taxon>Toxicofera</taxon>
        <taxon>Iguania</taxon>
        <taxon>Phrynosomatidae</taxon>
        <taxon>Phrynosomatinae</taxon>
        <taxon>Phrynosoma</taxon>
    </lineage>
</organism>
<evidence type="ECO:0000313" key="2">
    <source>
        <dbReference type="Proteomes" id="UP000826234"/>
    </source>
</evidence>
<reference evidence="1 2" key="1">
    <citation type="journal article" date="2022" name="Gigascience">
        <title>A chromosome-level genome assembly and annotation of the desert horned lizard, Phrynosoma platyrhinos, provides insight into chromosomal rearrangements among reptiles.</title>
        <authorList>
            <person name="Koochekian N."/>
            <person name="Ascanio A."/>
            <person name="Farleigh K."/>
            <person name="Card D.C."/>
            <person name="Schield D.R."/>
            <person name="Castoe T.A."/>
            <person name="Jezkova T."/>
        </authorList>
    </citation>
    <scope>NUCLEOTIDE SEQUENCE [LARGE SCALE GENOMIC DNA]</scope>
    <source>
        <strain evidence="1">NK-2021</strain>
    </source>
</reference>
<comment type="caution">
    <text evidence="1">The sequence shown here is derived from an EMBL/GenBank/DDBJ whole genome shotgun (WGS) entry which is preliminary data.</text>
</comment>
<evidence type="ECO:0000313" key="1">
    <source>
        <dbReference type="EMBL" id="KAH0627764.1"/>
    </source>
</evidence>
<protein>
    <submittedName>
        <fullName evidence="1">Uncharacterized protein</fullName>
    </submittedName>
</protein>
<keyword evidence="2" id="KW-1185">Reference proteome</keyword>
<name>A0ABQ7TDE4_PHRPL</name>